<name>A0ACC2NEV1_9HYME</name>
<evidence type="ECO:0000313" key="1">
    <source>
        <dbReference type="EMBL" id="KAJ8669463.1"/>
    </source>
</evidence>
<accession>A0ACC2NEV1</accession>
<gene>
    <name evidence="1" type="ORF">QAD02_000722</name>
</gene>
<dbReference type="EMBL" id="CM056743">
    <property type="protein sequence ID" value="KAJ8669463.1"/>
    <property type="molecule type" value="Genomic_DNA"/>
</dbReference>
<keyword evidence="2" id="KW-1185">Reference proteome</keyword>
<proteinExistence type="predicted"/>
<reference evidence="1" key="1">
    <citation type="submission" date="2023-04" db="EMBL/GenBank/DDBJ databases">
        <title>A chromosome-level genome assembly of the parasitoid wasp Eretmocerus hayati.</title>
        <authorList>
            <person name="Zhong Y."/>
            <person name="Liu S."/>
            <person name="Liu Y."/>
        </authorList>
    </citation>
    <scope>NUCLEOTIDE SEQUENCE</scope>
    <source>
        <strain evidence="1">ZJU_SS_LIU_2023</strain>
    </source>
</reference>
<organism evidence="1 2">
    <name type="scientific">Eretmocerus hayati</name>
    <dbReference type="NCBI Taxonomy" id="131215"/>
    <lineage>
        <taxon>Eukaryota</taxon>
        <taxon>Metazoa</taxon>
        <taxon>Ecdysozoa</taxon>
        <taxon>Arthropoda</taxon>
        <taxon>Hexapoda</taxon>
        <taxon>Insecta</taxon>
        <taxon>Pterygota</taxon>
        <taxon>Neoptera</taxon>
        <taxon>Endopterygota</taxon>
        <taxon>Hymenoptera</taxon>
        <taxon>Apocrita</taxon>
        <taxon>Proctotrupomorpha</taxon>
        <taxon>Chalcidoidea</taxon>
        <taxon>Aphelinidae</taxon>
        <taxon>Aphelininae</taxon>
        <taxon>Eretmocerus</taxon>
    </lineage>
</organism>
<sequence>MASISSEENPPEYVLKCIDASDDINAQDEYGYTHLIRAVESCKVDLIKDLLAQGADPDLGIGKADPGRPLLVALSLRRADIIRILLDYGADINYVAAHPSYLQTAFSMSDCASSVVTLLQRGLDVNLYVGNEDGFETLLILAVRKRKFELCKLLLQFNPNVNLKDHLYRTALFYPIKCQSSEMVSLLLSSGANPNLRDFEGVCPLLLALRIKSYPIVKSLVYSGADLECVENFSSSGNALQVALISGYLHNYHFILNMQANIHFINHKKENILDSVLISHRLRLYNNEFCCTIFQHLLHLGARLDHMRHYPFVPPDFYAYGTPAMLQILLQQGLQINTNPRIEYEPPLHTALHNRSPELLEYMVSECNLDLENTDENGNTIFLKACKELKLTAIKYLVKFGANVRAKDNCNASGLKLTVTSSTDNDCFYSLLPKSHISDVIEVLDFVTVSGQKEYQKNIVAFLALLQSHSNIPEIQIASLDNTRGWYRMYRLCTDEIAMSRVHRIYDTISVYDMMHIGKSNLIARNYKIIDFVKDVDMTHYFPFYWERVVSKFKTASKYQLVIKRAIPGLSELLCLEYDEHPGVFESICAQLNKDDLLNLAKV</sequence>
<comment type="caution">
    <text evidence="1">The sequence shown here is derived from an EMBL/GenBank/DDBJ whole genome shotgun (WGS) entry which is preliminary data.</text>
</comment>
<evidence type="ECO:0000313" key="2">
    <source>
        <dbReference type="Proteomes" id="UP001239111"/>
    </source>
</evidence>
<protein>
    <submittedName>
        <fullName evidence="1">Uncharacterized protein</fullName>
    </submittedName>
</protein>
<dbReference type="Proteomes" id="UP001239111">
    <property type="component" value="Chromosome 3"/>
</dbReference>